<dbReference type="GO" id="GO:0015179">
    <property type="term" value="F:L-amino acid transmembrane transporter activity"/>
    <property type="evidence" value="ECO:0007669"/>
    <property type="project" value="TreeGrafter"/>
</dbReference>
<dbReference type="EMBL" id="JAECZO010000028">
    <property type="protein sequence ID" value="KAK7202322.1"/>
    <property type="molecule type" value="Genomic_DNA"/>
</dbReference>
<dbReference type="GO" id="GO:0005737">
    <property type="term" value="C:cytoplasm"/>
    <property type="evidence" value="ECO:0007669"/>
    <property type="project" value="TreeGrafter"/>
</dbReference>
<feature type="transmembrane region" description="Helical" evidence="5">
    <location>
        <begin position="98"/>
        <end position="124"/>
    </location>
</feature>
<feature type="transmembrane region" description="Helical" evidence="5">
    <location>
        <begin position="189"/>
        <end position="207"/>
    </location>
</feature>
<dbReference type="AlphaFoldDB" id="A0AAW0F6Q6"/>
<name>A0AAW0F6Q6_9TRYP</name>
<feature type="transmembrane region" description="Helical" evidence="5">
    <location>
        <begin position="416"/>
        <end position="438"/>
    </location>
</feature>
<protein>
    <submittedName>
        <fullName evidence="7">Amino acid permease aap11ld-like protein</fullName>
    </submittedName>
</protein>
<evidence type="ECO:0000259" key="6">
    <source>
        <dbReference type="Pfam" id="PF01490"/>
    </source>
</evidence>
<evidence type="ECO:0000256" key="3">
    <source>
        <dbReference type="ARBA" id="ARBA00022989"/>
    </source>
</evidence>
<sequence length="478" mass="51419">MSDNVGERAPLVEDAKGTSYHSGAQSNAGDEYHDWRQPNNGSIFFDNRTFSSLDEMKGSLLESCCPGDGVLSGALGLVTTACTPTMLSLPLAFVVGGWAFSIGCTFFCIIVTFLSVRILALASLSADSDDYETVAGFFLGSQGRWVVRFILFSYSFGGAVVYLNFIKDSVTPVLVGRATFLPLWMRSDTGGSICLIASMLIITPLTFNSRLASLRTKGLVSNLFTVFIIFTIAYRFFVPEKGGAGAAKAAEAAPEASQAFSKGRLAVLLPYMFSAPIFVFSYELQSNVMAVIKDLHDRTGHKILVSTSLALGVMSLFYISLGIMGSLTFPHLTNGNILSSYNVETDVLMMVCQLMCCFSAAISFVFCIFPCRLAAFMFLSGGGATKIPKKTRTRLGIVLSVVSCILAIFLPDVAKVVSILGALFSATLSMTFPALFAMKMRGSGTYLTGWVDALLSWGLLIMGLLFSITGTYMAFAFS</sequence>
<reference evidence="7 8" key="1">
    <citation type="journal article" date="2021" name="MBio">
        <title>A New Model Trypanosomatid, Novymonas esmeraldas: Genomic Perception of Its 'Candidatus Pandoraea novymonadis' Endosymbiont.</title>
        <authorList>
            <person name="Zakharova A."/>
            <person name="Saura A."/>
            <person name="Butenko A."/>
            <person name="Podesvova L."/>
            <person name="Warmusova S."/>
            <person name="Kostygov A.Y."/>
            <person name="Nenarokova A."/>
            <person name="Lukes J."/>
            <person name="Opperdoes F.R."/>
            <person name="Yurchenko V."/>
        </authorList>
    </citation>
    <scope>NUCLEOTIDE SEQUENCE [LARGE SCALE GENOMIC DNA]</scope>
    <source>
        <strain evidence="7 8">E262AT.01</strain>
    </source>
</reference>
<feature type="transmembrane region" description="Helical" evidence="5">
    <location>
        <begin position="347"/>
        <end position="371"/>
    </location>
</feature>
<feature type="transmembrane region" description="Helical" evidence="5">
    <location>
        <begin position="265"/>
        <end position="282"/>
    </location>
</feature>
<comment type="caution">
    <text evidence="7">The sequence shown here is derived from an EMBL/GenBank/DDBJ whole genome shotgun (WGS) entry which is preliminary data.</text>
</comment>
<feature type="transmembrane region" description="Helical" evidence="5">
    <location>
        <begin position="303"/>
        <end position="327"/>
    </location>
</feature>
<organism evidence="7 8">
    <name type="scientific">Novymonas esmeraldas</name>
    <dbReference type="NCBI Taxonomy" id="1808958"/>
    <lineage>
        <taxon>Eukaryota</taxon>
        <taxon>Discoba</taxon>
        <taxon>Euglenozoa</taxon>
        <taxon>Kinetoplastea</taxon>
        <taxon>Metakinetoplastina</taxon>
        <taxon>Trypanosomatida</taxon>
        <taxon>Trypanosomatidae</taxon>
        <taxon>Novymonas</taxon>
    </lineage>
</organism>
<feature type="transmembrane region" description="Helical" evidence="5">
    <location>
        <begin position="145"/>
        <end position="165"/>
    </location>
</feature>
<evidence type="ECO:0000256" key="4">
    <source>
        <dbReference type="ARBA" id="ARBA00023136"/>
    </source>
</evidence>
<keyword evidence="8" id="KW-1185">Reference proteome</keyword>
<keyword evidence="4 5" id="KW-0472">Membrane</keyword>
<accession>A0AAW0F6Q6</accession>
<feature type="transmembrane region" description="Helical" evidence="5">
    <location>
        <begin position="450"/>
        <end position="475"/>
    </location>
</feature>
<dbReference type="Pfam" id="PF01490">
    <property type="entry name" value="Aa_trans"/>
    <property type="match status" value="1"/>
</dbReference>
<keyword evidence="2 5" id="KW-0812">Transmembrane</keyword>
<dbReference type="Proteomes" id="UP001430356">
    <property type="component" value="Unassembled WGS sequence"/>
</dbReference>
<keyword evidence="3 5" id="KW-1133">Transmembrane helix</keyword>
<feature type="transmembrane region" description="Helical" evidence="5">
    <location>
        <begin position="392"/>
        <end position="410"/>
    </location>
</feature>
<evidence type="ECO:0000313" key="8">
    <source>
        <dbReference type="Proteomes" id="UP001430356"/>
    </source>
</evidence>
<dbReference type="PANTHER" id="PTHR22950">
    <property type="entry name" value="AMINO ACID TRANSPORTER"/>
    <property type="match status" value="1"/>
</dbReference>
<proteinExistence type="predicted"/>
<dbReference type="GO" id="GO:0016020">
    <property type="term" value="C:membrane"/>
    <property type="evidence" value="ECO:0007669"/>
    <property type="project" value="UniProtKB-SubCell"/>
</dbReference>
<evidence type="ECO:0000256" key="5">
    <source>
        <dbReference type="SAM" id="Phobius"/>
    </source>
</evidence>
<feature type="transmembrane region" description="Helical" evidence="5">
    <location>
        <begin position="219"/>
        <end position="237"/>
    </location>
</feature>
<evidence type="ECO:0000313" key="7">
    <source>
        <dbReference type="EMBL" id="KAK7202322.1"/>
    </source>
</evidence>
<dbReference type="PANTHER" id="PTHR22950:SF649">
    <property type="entry name" value="ACID TRANSPORTER, PUTATIVE-RELATED"/>
    <property type="match status" value="1"/>
</dbReference>
<evidence type="ECO:0000256" key="1">
    <source>
        <dbReference type="ARBA" id="ARBA00004141"/>
    </source>
</evidence>
<feature type="domain" description="Amino acid transporter transmembrane" evidence="6">
    <location>
        <begin position="69"/>
        <end position="475"/>
    </location>
</feature>
<comment type="subcellular location">
    <subcellularLocation>
        <location evidence="1">Membrane</location>
        <topology evidence="1">Multi-pass membrane protein</topology>
    </subcellularLocation>
</comment>
<evidence type="ECO:0000256" key="2">
    <source>
        <dbReference type="ARBA" id="ARBA00022692"/>
    </source>
</evidence>
<dbReference type="InterPro" id="IPR013057">
    <property type="entry name" value="AA_transpt_TM"/>
</dbReference>
<gene>
    <name evidence="7" type="ORF">NESM_000304100</name>
</gene>